<evidence type="ECO:0000313" key="2">
    <source>
        <dbReference type="EMBL" id="TKB43189.1"/>
    </source>
</evidence>
<dbReference type="Proteomes" id="UP000307999">
    <property type="component" value="Unassembled WGS sequence"/>
</dbReference>
<dbReference type="Pfam" id="PF01865">
    <property type="entry name" value="PhoU_div"/>
    <property type="match status" value="1"/>
</dbReference>
<dbReference type="InterPro" id="IPR002727">
    <property type="entry name" value="DUF47"/>
</dbReference>
<gene>
    <name evidence="2" type="ORF">E8M12_15655</name>
</gene>
<dbReference type="AlphaFoldDB" id="A0A4U1B1N1"/>
<dbReference type="PANTHER" id="PTHR36536">
    <property type="entry name" value="UPF0111 PROTEIN HI_1603"/>
    <property type="match status" value="1"/>
</dbReference>
<dbReference type="EMBL" id="SWDB01000041">
    <property type="protein sequence ID" value="TKB43189.1"/>
    <property type="molecule type" value="Genomic_DNA"/>
</dbReference>
<accession>A0A4U1B1N1</accession>
<dbReference type="InterPro" id="IPR018445">
    <property type="entry name" value="Put_Phosphate_transp_reg"/>
</dbReference>
<dbReference type="OrthoDB" id="9780540at2"/>
<keyword evidence="3" id="KW-1185">Reference proteome</keyword>
<sequence length="225" mass="25337">MSANNILGVFAKSPLKPLKQHVNAVNKCAKLLPSMFSACAQQDWPKAEDIRKQISVMEKEADQLKRKIRTELPGGIFMPVQRTDMLELVSQQDKIANKAKDIAGRILGRQIKVPEQLSNDFDAYLSRCLDAIKQAAKAVNEMDELLEAGFAGRELDFVETMIHELDAIEDDTDIMQVKLRQSLLAIEKTLDPVDVMFLYQIIEWVGDLADIAERVGARLEIMLAR</sequence>
<organism evidence="2 3">
    <name type="scientific">Thalassotalea mangrovi</name>
    <dbReference type="NCBI Taxonomy" id="2572245"/>
    <lineage>
        <taxon>Bacteria</taxon>
        <taxon>Pseudomonadati</taxon>
        <taxon>Pseudomonadota</taxon>
        <taxon>Gammaproteobacteria</taxon>
        <taxon>Alteromonadales</taxon>
        <taxon>Colwelliaceae</taxon>
        <taxon>Thalassotalea</taxon>
    </lineage>
</organism>
<evidence type="ECO:0000256" key="1">
    <source>
        <dbReference type="ARBA" id="ARBA00008591"/>
    </source>
</evidence>
<dbReference type="NCBIfam" id="TIGR00153">
    <property type="entry name" value="TIGR00153 family protein"/>
    <property type="match status" value="1"/>
</dbReference>
<dbReference type="InterPro" id="IPR038078">
    <property type="entry name" value="PhoU-like_sf"/>
</dbReference>
<name>A0A4U1B1N1_9GAMM</name>
<dbReference type="PANTHER" id="PTHR36536:SF3">
    <property type="entry name" value="UPF0111 PROTEIN HI_1603"/>
    <property type="match status" value="1"/>
</dbReference>
<dbReference type="Gene3D" id="1.20.58.220">
    <property type="entry name" value="Phosphate transport system protein phou homolog 2, domain 2"/>
    <property type="match status" value="1"/>
</dbReference>
<proteinExistence type="inferred from homology"/>
<protein>
    <submittedName>
        <fullName evidence="2">TIGR00153 family protein</fullName>
    </submittedName>
</protein>
<reference evidence="2 3" key="1">
    <citation type="submission" date="2019-04" db="EMBL/GenBank/DDBJ databases">
        <title>Thalassotalea guangxiensis sp. nov., isolated from sediment of the coastal wetland.</title>
        <authorList>
            <person name="Zheng S."/>
            <person name="Zhang D."/>
        </authorList>
    </citation>
    <scope>NUCLEOTIDE SEQUENCE [LARGE SCALE GENOMIC DNA]</scope>
    <source>
        <strain evidence="2 3">ZS-4</strain>
    </source>
</reference>
<dbReference type="RefSeq" id="WP_136737209.1">
    <property type="nucleotide sequence ID" value="NZ_SWDB01000041.1"/>
</dbReference>
<comment type="similarity">
    <text evidence="1">Belongs to the UPF0111 family.</text>
</comment>
<dbReference type="SUPFAM" id="SSF109755">
    <property type="entry name" value="PhoU-like"/>
    <property type="match status" value="1"/>
</dbReference>
<evidence type="ECO:0000313" key="3">
    <source>
        <dbReference type="Proteomes" id="UP000307999"/>
    </source>
</evidence>
<comment type="caution">
    <text evidence="2">The sequence shown here is derived from an EMBL/GenBank/DDBJ whole genome shotgun (WGS) entry which is preliminary data.</text>
</comment>